<dbReference type="EMBL" id="BMJY01000020">
    <property type="protein sequence ID" value="GGH50155.1"/>
    <property type="molecule type" value="Genomic_DNA"/>
</dbReference>
<evidence type="ECO:0000256" key="1">
    <source>
        <dbReference type="ARBA" id="ARBA00023015"/>
    </source>
</evidence>
<dbReference type="Pfam" id="PF00532">
    <property type="entry name" value="Peripla_BP_1"/>
    <property type="match status" value="1"/>
</dbReference>
<keyword evidence="6" id="KW-1185">Reference proteome</keyword>
<evidence type="ECO:0000256" key="2">
    <source>
        <dbReference type="ARBA" id="ARBA00023125"/>
    </source>
</evidence>
<evidence type="ECO:0000313" key="6">
    <source>
        <dbReference type="Proteomes" id="UP000657592"/>
    </source>
</evidence>
<dbReference type="InterPro" id="IPR000843">
    <property type="entry name" value="HTH_LacI"/>
</dbReference>
<organism evidence="5 6">
    <name type="scientific">Microbacterium album</name>
    <dbReference type="NCBI Taxonomy" id="2053191"/>
    <lineage>
        <taxon>Bacteria</taxon>
        <taxon>Bacillati</taxon>
        <taxon>Actinomycetota</taxon>
        <taxon>Actinomycetes</taxon>
        <taxon>Micrococcales</taxon>
        <taxon>Microbacteriaceae</taxon>
        <taxon>Microbacterium</taxon>
    </lineage>
</organism>
<dbReference type="PANTHER" id="PTHR30146">
    <property type="entry name" value="LACI-RELATED TRANSCRIPTIONAL REPRESSOR"/>
    <property type="match status" value="1"/>
</dbReference>
<proteinExistence type="predicted"/>
<protein>
    <recommendedName>
        <fullName evidence="4">HTH lacI-type domain-containing protein</fullName>
    </recommendedName>
</protein>
<accession>A0A917MNN6</accession>
<reference evidence="5" key="2">
    <citation type="submission" date="2020-09" db="EMBL/GenBank/DDBJ databases">
        <authorList>
            <person name="Sun Q."/>
            <person name="Zhou Y."/>
        </authorList>
    </citation>
    <scope>NUCLEOTIDE SEQUENCE</scope>
    <source>
        <strain evidence="5">CGMCC 1.15794</strain>
    </source>
</reference>
<reference evidence="5" key="1">
    <citation type="journal article" date="2014" name="Int. J. Syst. Evol. Microbiol.">
        <title>Complete genome sequence of Corynebacterium casei LMG S-19264T (=DSM 44701T), isolated from a smear-ripened cheese.</title>
        <authorList>
            <consortium name="US DOE Joint Genome Institute (JGI-PGF)"/>
            <person name="Walter F."/>
            <person name="Albersmeier A."/>
            <person name="Kalinowski J."/>
            <person name="Ruckert C."/>
        </authorList>
    </citation>
    <scope>NUCLEOTIDE SEQUENCE</scope>
    <source>
        <strain evidence="5">CGMCC 1.15794</strain>
    </source>
</reference>
<dbReference type="SUPFAM" id="SSF53822">
    <property type="entry name" value="Periplasmic binding protein-like I"/>
    <property type="match status" value="1"/>
</dbReference>
<dbReference type="PANTHER" id="PTHR30146:SF109">
    <property type="entry name" value="HTH-TYPE TRANSCRIPTIONAL REGULATOR GALS"/>
    <property type="match status" value="1"/>
</dbReference>
<gene>
    <name evidence="5" type="ORF">GCM10010921_28700</name>
</gene>
<dbReference type="PROSITE" id="PS50932">
    <property type="entry name" value="HTH_LACI_2"/>
    <property type="match status" value="1"/>
</dbReference>
<comment type="caution">
    <text evidence="5">The sequence shown here is derived from an EMBL/GenBank/DDBJ whole genome shotgun (WGS) entry which is preliminary data.</text>
</comment>
<dbReference type="Gene3D" id="3.40.50.2300">
    <property type="match status" value="2"/>
</dbReference>
<dbReference type="CDD" id="cd06267">
    <property type="entry name" value="PBP1_LacI_sugar_binding-like"/>
    <property type="match status" value="1"/>
</dbReference>
<dbReference type="GO" id="GO:0003700">
    <property type="term" value="F:DNA-binding transcription factor activity"/>
    <property type="evidence" value="ECO:0007669"/>
    <property type="project" value="TreeGrafter"/>
</dbReference>
<keyword evidence="2" id="KW-0238">DNA-binding</keyword>
<keyword evidence="3" id="KW-0804">Transcription</keyword>
<evidence type="ECO:0000259" key="4">
    <source>
        <dbReference type="PROSITE" id="PS50932"/>
    </source>
</evidence>
<name>A0A917MNN6_9MICO</name>
<keyword evidence="1" id="KW-0805">Transcription regulation</keyword>
<dbReference type="Proteomes" id="UP000657592">
    <property type="component" value="Unassembled WGS sequence"/>
</dbReference>
<evidence type="ECO:0000313" key="5">
    <source>
        <dbReference type="EMBL" id="GGH50155.1"/>
    </source>
</evidence>
<sequence>MRPELQQRVLDAVARLGYRRNENARSIRPGQHSGLIGVAITNIGNPYYGNFALGVEEVAAERGRRVLLGNTGEDLDRERQLVSDFVGRQVEGLIVVPSGPSGEHLRAEALGGLPVVLASRQVGGIDADAVLLDDVEGARQATERLVALGHERIAFLGNNVSMFTAGRRYEGFRRALEAAGIAEDPALASAGQQDLEAARAAMTRLLDLAEPPTAVFAANNRNTIGALQVIARRLADGRLAEAPALASFDDVELIEFVPAPTVVVSHDARELGGIAARMLFERLDGFDGPPRFVELPVSVQA</sequence>
<dbReference type="InterPro" id="IPR028082">
    <property type="entry name" value="Peripla_BP_I"/>
</dbReference>
<dbReference type="Gene3D" id="1.10.260.40">
    <property type="entry name" value="lambda repressor-like DNA-binding domains"/>
    <property type="match status" value="1"/>
</dbReference>
<dbReference type="GO" id="GO:0000976">
    <property type="term" value="F:transcription cis-regulatory region binding"/>
    <property type="evidence" value="ECO:0007669"/>
    <property type="project" value="TreeGrafter"/>
</dbReference>
<dbReference type="AlphaFoldDB" id="A0A917MNN6"/>
<feature type="domain" description="HTH lacI-type" evidence="4">
    <location>
        <begin position="1"/>
        <end position="29"/>
    </location>
</feature>
<dbReference type="InterPro" id="IPR010982">
    <property type="entry name" value="Lambda_DNA-bd_dom_sf"/>
</dbReference>
<evidence type="ECO:0000256" key="3">
    <source>
        <dbReference type="ARBA" id="ARBA00023163"/>
    </source>
</evidence>
<dbReference type="InterPro" id="IPR001761">
    <property type="entry name" value="Peripla_BP/Lac1_sug-bd_dom"/>
</dbReference>